<evidence type="ECO:0000313" key="3">
    <source>
        <dbReference type="Proteomes" id="UP001497482"/>
    </source>
</evidence>
<feature type="region of interest" description="Disordered" evidence="1">
    <location>
        <begin position="1"/>
        <end position="65"/>
    </location>
</feature>
<reference evidence="2 3" key="1">
    <citation type="submission" date="2024-04" db="EMBL/GenBank/DDBJ databases">
        <authorList>
            <person name="Waldvogel A.-M."/>
            <person name="Schoenle A."/>
        </authorList>
    </citation>
    <scope>NUCLEOTIDE SEQUENCE [LARGE SCALE GENOMIC DNA]</scope>
</reference>
<proteinExistence type="predicted"/>
<dbReference type="Proteomes" id="UP001497482">
    <property type="component" value="Chromosome 19"/>
</dbReference>
<name>A0AAV2KNL3_KNICA</name>
<protein>
    <submittedName>
        <fullName evidence="2">Uncharacterized protein</fullName>
    </submittedName>
</protein>
<sequence length="94" mass="10719">MVPRMVWARARSPRPEAGYRGYGKIEEEDTEDTEETEEKTEKDTEEETEKEETEEEERSAGSGRARDAVCCDVIKALPVLRVHEAHDVAPSVQR</sequence>
<gene>
    <name evidence="2" type="ORF">KC01_LOCUS19874</name>
</gene>
<evidence type="ECO:0000256" key="1">
    <source>
        <dbReference type="SAM" id="MobiDB-lite"/>
    </source>
</evidence>
<keyword evidence="3" id="KW-1185">Reference proteome</keyword>
<feature type="compositionally biased region" description="Acidic residues" evidence="1">
    <location>
        <begin position="26"/>
        <end position="57"/>
    </location>
</feature>
<organism evidence="2 3">
    <name type="scientific">Knipowitschia caucasica</name>
    <name type="common">Caucasian dwarf goby</name>
    <name type="synonym">Pomatoschistus caucasicus</name>
    <dbReference type="NCBI Taxonomy" id="637954"/>
    <lineage>
        <taxon>Eukaryota</taxon>
        <taxon>Metazoa</taxon>
        <taxon>Chordata</taxon>
        <taxon>Craniata</taxon>
        <taxon>Vertebrata</taxon>
        <taxon>Euteleostomi</taxon>
        <taxon>Actinopterygii</taxon>
        <taxon>Neopterygii</taxon>
        <taxon>Teleostei</taxon>
        <taxon>Neoteleostei</taxon>
        <taxon>Acanthomorphata</taxon>
        <taxon>Gobiaria</taxon>
        <taxon>Gobiiformes</taxon>
        <taxon>Gobioidei</taxon>
        <taxon>Gobiidae</taxon>
        <taxon>Gobiinae</taxon>
        <taxon>Knipowitschia</taxon>
    </lineage>
</organism>
<evidence type="ECO:0000313" key="2">
    <source>
        <dbReference type="EMBL" id="CAL1590358.1"/>
    </source>
</evidence>
<dbReference type="EMBL" id="OZ035841">
    <property type="protein sequence ID" value="CAL1590358.1"/>
    <property type="molecule type" value="Genomic_DNA"/>
</dbReference>
<accession>A0AAV2KNL3</accession>
<dbReference type="AlphaFoldDB" id="A0AAV2KNL3"/>